<dbReference type="HOGENOM" id="CLU_024151_0_0_1"/>
<dbReference type="AlphaFoldDB" id="E3NBP1"/>
<proteinExistence type="predicted"/>
<feature type="compositionally biased region" description="Low complexity" evidence="1">
    <location>
        <begin position="7"/>
        <end position="17"/>
    </location>
</feature>
<reference evidence="2" key="1">
    <citation type="submission" date="2007-07" db="EMBL/GenBank/DDBJ databases">
        <title>PCAP assembly of the Caenorhabditis remanei genome.</title>
        <authorList>
            <consortium name="The Caenorhabditis remanei Sequencing Consortium"/>
            <person name="Wilson R.K."/>
        </authorList>
    </citation>
    <scope>NUCLEOTIDE SEQUENCE [LARGE SCALE GENOMIC DNA]</scope>
    <source>
        <strain evidence="2">PB4641</strain>
    </source>
</reference>
<name>E3NBP1_CAERE</name>
<sequence>MSTGINRSRTSSVSSELSFRERQTDMKSPPRLPSINFKSTQDAFRGAIAQSLDAASDALVELQNLRNVHQAGDLDGSLADSLRKTMKALLLMLDGDEYFLDKLDNVQLLLSEKERCALRKGVLDYLLRSPREDMVSGLRLGVTELETLLTLRGYPYLVKVTAIDLEDICKHISSPREDAKLAHGFQSTQLAQFSSRSESSDSNLDKTDTSIETKKNSVTNPDGIEAVPSATGDRRHSVYIPSAPSITEKNGSGCASSFPQVFGTTGVLPRVPRKIAQQVSSSVVPHVATSGQSLPPFPSKPEHIVCPVYYEGRETLEYESLQEVSPIKAIANQAGADVSGRLVPPRNPNNGVIYHPHDLPHTNFLSRSNAEQKMRTRSVVDTEDKVKIPRFRQSNLNDYEEEDERSYGSRKESRRSERNHSHLSFHELETVLPQFNADPLRYNRFAKCFESMVLLNPKLNDWLKYTLLEKKLVGKAKRFLADLNDPRDALEATLEDLQKAFAKSYSPINEALTRFQELTFHKTDFTRAERELLI</sequence>
<accession>E3NBP1</accession>
<dbReference type="Proteomes" id="UP000008281">
    <property type="component" value="Unassembled WGS sequence"/>
</dbReference>
<evidence type="ECO:0000313" key="2">
    <source>
        <dbReference type="EMBL" id="EFO92051.1"/>
    </source>
</evidence>
<feature type="compositionally biased region" description="Basic and acidic residues" evidence="1">
    <location>
        <begin position="405"/>
        <end position="421"/>
    </location>
</feature>
<dbReference type="EMBL" id="DS268587">
    <property type="protein sequence ID" value="EFO92051.1"/>
    <property type="molecule type" value="Genomic_DNA"/>
</dbReference>
<keyword evidence="3" id="KW-1185">Reference proteome</keyword>
<protein>
    <submittedName>
        <fullName evidence="2">Uncharacterized protein</fullName>
    </submittedName>
</protein>
<evidence type="ECO:0000256" key="1">
    <source>
        <dbReference type="SAM" id="MobiDB-lite"/>
    </source>
</evidence>
<gene>
    <name evidence="2" type="ORF">CRE_13080</name>
</gene>
<evidence type="ECO:0000313" key="3">
    <source>
        <dbReference type="Proteomes" id="UP000008281"/>
    </source>
</evidence>
<feature type="region of interest" description="Disordered" evidence="1">
    <location>
        <begin position="1"/>
        <end position="33"/>
    </location>
</feature>
<feature type="region of interest" description="Disordered" evidence="1">
    <location>
        <begin position="394"/>
        <end position="421"/>
    </location>
</feature>
<feature type="compositionally biased region" description="Basic and acidic residues" evidence="1">
    <location>
        <begin position="203"/>
        <end position="215"/>
    </location>
</feature>
<feature type="region of interest" description="Disordered" evidence="1">
    <location>
        <begin position="192"/>
        <end position="236"/>
    </location>
</feature>
<organism evidence="3">
    <name type="scientific">Caenorhabditis remanei</name>
    <name type="common">Caenorhabditis vulgaris</name>
    <dbReference type="NCBI Taxonomy" id="31234"/>
    <lineage>
        <taxon>Eukaryota</taxon>
        <taxon>Metazoa</taxon>
        <taxon>Ecdysozoa</taxon>
        <taxon>Nematoda</taxon>
        <taxon>Chromadorea</taxon>
        <taxon>Rhabditida</taxon>
        <taxon>Rhabditina</taxon>
        <taxon>Rhabditomorpha</taxon>
        <taxon>Rhabditoidea</taxon>
        <taxon>Rhabditidae</taxon>
        <taxon>Peloderinae</taxon>
        <taxon>Caenorhabditis</taxon>
    </lineage>
</organism>